<evidence type="ECO:0000256" key="1">
    <source>
        <dbReference type="SAM" id="MobiDB-lite"/>
    </source>
</evidence>
<sequence length="234" mass="25172">MLRSSRGKALESRESSLISDRDAGELRPLGSPSRLIARGNLSAADGGWCGGRLEFTKSRPTVRNLKRTVVRLRGGSRRTDIGAGGTHAGPGKLGSADGRTSGLGSRLVCGHARVAVDRKPPPSDGFKIVRMKLLVACLLISAAFACEQEGKTYQNGDQWINGPFKYSCWSNPTRGWRTNVVACIAPGNVEVPVQSVKVVGEDIWECVMNHAGQVYLRQKKTKNAACNGHPFGDE</sequence>
<name>A0A158R346_NIPBR</name>
<feature type="compositionally biased region" description="Gly residues" evidence="1">
    <location>
        <begin position="82"/>
        <end position="92"/>
    </location>
</feature>
<dbReference type="AlphaFoldDB" id="A0A158R346"/>
<feature type="domain" description="Abnormal cell migration protein 18-like fibronectin type I" evidence="2">
    <location>
        <begin position="145"/>
        <end position="212"/>
    </location>
</feature>
<dbReference type="WBParaSite" id="NBR_0001750801-mRNA-1">
    <property type="protein sequence ID" value="NBR_0001750801-mRNA-1"/>
    <property type="gene ID" value="NBR_0001750801"/>
</dbReference>
<protein>
    <submittedName>
        <fullName evidence="5">C-type lectin domain-containing protein</fullName>
    </submittedName>
</protein>
<dbReference type="EMBL" id="UYSL01022804">
    <property type="protein sequence ID" value="VDL81166.1"/>
    <property type="molecule type" value="Genomic_DNA"/>
</dbReference>
<evidence type="ECO:0000313" key="3">
    <source>
        <dbReference type="EMBL" id="VDL81166.1"/>
    </source>
</evidence>
<dbReference type="Pfam" id="PF23003">
    <property type="entry name" value="Fn1_2"/>
    <property type="match status" value="1"/>
</dbReference>
<accession>A0A158R346</accession>
<dbReference type="InterPro" id="IPR055119">
    <property type="entry name" value="Mig18_Fn1"/>
</dbReference>
<evidence type="ECO:0000259" key="2">
    <source>
        <dbReference type="Pfam" id="PF23003"/>
    </source>
</evidence>
<feature type="region of interest" description="Disordered" evidence="1">
    <location>
        <begin position="1"/>
        <end position="32"/>
    </location>
</feature>
<reference evidence="5" key="1">
    <citation type="submission" date="2016-04" db="UniProtKB">
        <authorList>
            <consortium name="WormBaseParasite"/>
        </authorList>
    </citation>
    <scope>IDENTIFICATION</scope>
</reference>
<feature type="compositionally biased region" description="Basic and acidic residues" evidence="1">
    <location>
        <begin position="8"/>
        <end position="25"/>
    </location>
</feature>
<gene>
    <name evidence="3" type="ORF">NBR_LOCUS17509</name>
</gene>
<keyword evidence="4" id="KW-1185">Reference proteome</keyword>
<proteinExistence type="predicted"/>
<reference evidence="3 4" key="2">
    <citation type="submission" date="2018-11" db="EMBL/GenBank/DDBJ databases">
        <authorList>
            <consortium name="Pathogen Informatics"/>
        </authorList>
    </citation>
    <scope>NUCLEOTIDE SEQUENCE [LARGE SCALE GENOMIC DNA]</scope>
</reference>
<evidence type="ECO:0000313" key="5">
    <source>
        <dbReference type="WBParaSite" id="NBR_0001750801-mRNA-1"/>
    </source>
</evidence>
<organism evidence="5">
    <name type="scientific">Nippostrongylus brasiliensis</name>
    <name type="common">Rat hookworm</name>
    <dbReference type="NCBI Taxonomy" id="27835"/>
    <lineage>
        <taxon>Eukaryota</taxon>
        <taxon>Metazoa</taxon>
        <taxon>Ecdysozoa</taxon>
        <taxon>Nematoda</taxon>
        <taxon>Chromadorea</taxon>
        <taxon>Rhabditida</taxon>
        <taxon>Rhabditina</taxon>
        <taxon>Rhabditomorpha</taxon>
        <taxon>Strongyloidea</taxon>
        <taxon>Heligmosomidae</taxon>
        <taxon>Nippostrongylus</taxon>
    </lineage>
</organism>
<dbReference type="Proteomes" id="UP000271162">
    <property type="component" value="Unassembled WGS sequence"/>
</dbReference>
<feature type="region of interest" description="Disordered" evidence="1">
    <location>
        <begin position="76"/>
        <end position="96"/>
    </location>
</feature>
<evidence type="ECO:0000313" key="4">
    <source>
        <dbReference type="Proteomes" id="UP000271162"/>
    </source>
</evidence>